<dbReference type="KEGG" id="awe:JG540_00815"/>
<dbReference type="Proteomes" id="UP000595895">
    <property type="component" value="Chromosome"/>
</dbReference>
<keyword evidence="2" id="KW-1185">Reference proteome</keyword>
<protein>
    <submittedName>
        <fullName evidence="1">Zeta toxin family protein</fullName>
    </submittedName>
</protein>
<dbReference type="InterPro" id="IPR027417">
    <property type="entry name" value="P-loop_NTPase"/>
</dbReference>
<gene>
    <name evidence="1" type="ORF">JG540_00815</name>
</gene>
<name>A0A7T7S1P4_9ACTO</name>
<dbReference type="EMBL" id="CP066802">
    <property type="protein sequence ID" value="QQM67483.1"/>
    <property type="molecule type" value="Genomic_DNA"/>
</dbReference>
<dbReference type="Gene3D" id="3.40.50.300">
    <property type="entry name" value="P-loop containing nucleotide triphosphate hydrolases"/>
    <property type="match status" value="1"/>
</dbReference>
<sequence>MLRSETTLSTIRQFSQAGASTHLVVIGVSVFDSWTGCLDRYLTAAEIGQAARWTPLAAHDAWLRRHTGDTPGGCLRSCRRAYKRG</sequence>
<evidence type="ECO:0000313" key="2">
    <source>
        <dbReference type="Proteomes" id="UP000595895"/>
    </source>
</evidence>
<reference evidence="1 2" key="1">
    <citation type="submission" date="2020-12" db="EMBL/GenBank/DDBJ databases">
        <authorList>
            <person name="Zhou J."/>
        </authorList>
    </citation>
    <scope>NUCLEOTIDE SEQUENCE [LARGE SCALE GENOMIC DNA]</scope>
    <source>
        <strain evidence="1 2">CCUG 61299</strain>
    </source>
</reference>
<proteinExistence type="predicted"/>
<organism evidence="1 2">
    <name type="scientific">Actinomyces weissii</name>
    <dbReference type="NCBI Taxonomy" id="675090"/>
    <lineage>
        <taxon>Bacteria</taxon>
        <taxon>Bacillati</taxon>
        <taxon>Actinomycetota</taxon>
        <taxon>Actinomycetes</taxon>
        <taxon>Actinomycetales</taxon>
        <taxon>Actinomycetaceae</taxon>
        <taxon>Actinomyces</taxon>
    </lineage>
</organism>
<accession>A0A7T7S1P4</accession>
<dbReference type="AlphaFoldDB" id="A0A7T7S1P4"/>
<evidence type="ECO:0000313" key="1">
    <source>
        <dbReference type="EMBL" id="QQM67483.1"/>
    </source>
</evidence>